<evidence type="ECO:0000256" key="7">
    <source>
        <dbReference type="ARBA" id="ARBA00023278"/>
    </source>
</evidence>
<protein>
    <recommendedName>
        <fullName evidence="11">Precursor of CEP9</fullName>
    </recommendedName>
</protein>
<comment type="similarity">
    <text evidence="2">Belongs to the C-terminally encoded plant signaling peptide (CEP) family.</text>
</comment>
<organism evidence="9 10">
    <name type="scientific">Castanea mollissima</name>
    <name type="common">Chinese chestnut</name>
    <dbReference type="NCBI Taxonomy" id="60419"/>
    <lineage>
        <taxon>Eukaryota</taxon>
        <taxon>Viridiplantae</taxon>
        <taxon>Streptophyta</taxon>
        <taxon>Embryophyta</taxon>
        <taxon>Tracheophyta</taxon>
        <taxon>Spermatophyta</taxon>
        <taxon>Magnoliopsida</taxon>
        <taxon>eudicotyledons</taxon>
        <taxon>Gunneridae</taxon>
        <taxon>Pentapetalae</taxon>
        <taxon>rosids</taxon>
        <taxon>fabids</taxon>
        <taxon>Fagales</taxon>
        <taxon>Fagaceae</taxon>
        <taxon>Castanea</taxon>
    </lineage>
</organism>
<evidence type="ECO:0000256" key="5">
    <source>
        <dbReference type="ARBA" id="ARBA00022702"/>
    </source>
</evidence>
<dbReference type="GO" id="GO:0006995">
    <property type="term" value="P:cellular response to nitrogen starvation"/>
    <property type="evidence" value="ECO:0007669"/>
    <property type="project" value="UniProtKB-ARBA"/>
</dbReference>
<keyword evidence="10" id="KW-1185">Reference proteome</keyword>
<dbReference type="EMBL" id="JRKL02001828">
    <property type="protein sequence ID" value="KAF3961815.1"/>
    <property type="molecule type" value="Genomic_DNA"/>
</dbReference>
<accession>A0A8J4QZ51</accession>
<dbReference type="PANTHER" id="PTHR33348">
    <property type="entry name" value="PRECURSOR OF CEP5"/>
    <property type="match status" value="1"/>
</dbReference>
<evidence type="ECO:0000313" key="10">
    <source>
        <dbReference type="Proteomes" id="UP000737018"/>
    </source>
</evidence>
<evidence type="ECO:0008006" key="11">
    <source>
        <dbReference type="Google" id="ProtNLM"/>
    </source>
</evidence>
<keyword evidence="5" id="KW-0372">Hormone</keyword>
<evidence type="ECO:0000256" key="8">
    <source>
        <dbReference type="SAM" id="MobiDB-lite"/>
    </source>
</evidence>
<dbReference type="AlphaFoldDB" id="A0A8J4QZ51"/>
<keyword evidence="7" id="KW-0379">Hydroxylation</keyword>
<dbReference type="GO" id="GO:0005179">
    <property type="term" value="F:hormone activity"/>
    <property type="evidence" value="ECO:0007669"/>
    <property type="project" value="UniProtKB-KW"/>
</dbReference>
<feature type="region of interest" description="Disordered" evidence="8">
    <location>
        <begin position="36"/>
        <end position="81"/>
    </location>
</feature>
<dbReference type="GO" id="GO:1902025">
    <property type="term" value="P:nitrate import"/>
    <property type="evidence" value="ECO:0007669"/>
    <property type="project" value="TreeGrafter"/>
</dbReference>
<feature type="compositionally biased region" description="Polar residues" evidence="8">
    <location>
        <begin position="127"/>
        <end position="138"/>
    </location>
</feature>
<dbReference type="GO" id="GO:0048046">
    <property type="term" value="C:apoplast"/>
    <property type="evidence" value="ECO:0007669"/>
    <property type="project" value="UniProtKB-SubCell"/>
</dbReference>
<evidence type="ECO:0000313" key="9">
    <source>
        <dbReference type="EMBL" id="KAF3961815.1"/>
    </source>
</evidence>
<evidence type="ECO:0000256" key="6">
    <source>
        <dbReference type="ARBA" id="ARBA00022729"/>
    </source>
</evidence>
<dbReference type="GO" id="GO:2000280">
    <property type="term" value="P:regulation of root development"/>
    <property type="evidence" value="ECO:0007669"/>
    <property type="project" value="TreeGrafter"/>
</dbReference>
<dbReference type="GO" id="GO:0048364">
    <property type="term" value="P:root development"/>
    <property type="evidence" value="ECO:0007669"/>
    <property type="project" value="InterPro"/>
</dbReference>
<name>A0A8J4QZ51_9ROSI</name>
<dbReference type="InterPro" id="IPR033250">
    <property type="entry name" value="CEP"/>
</dbReference>
<evidence type="ECO:0000256" key="3">
    <source>
        <dbReference type="ARBA" id="ARBA00022523"/>
    </source>
</evidence>
<gene>
    <name evidence="9" type="ORF">CMV_013602</name>
</gene>
<sequence>MENFKAMYKIFILLAIVAFHEILSIEGRQLKSITQKREGSQSLDSIDNIPQHHDQQPTSPSHIPSTEARKKEVFPPMTPKKYSFNFHDTDAAYKKDFRPTTPGNSPGIGHSFSNQEADMESKVVNKGNKSPGTTTHSLTEFKDDFRPTSPGHSPGIGHVLQHKSAEPNA</sequence>
<keyword evidence="4" id="KW-0964">Secreted</keyword>
<comment type="subcellular location">
    <subcellularLocation>
        <location evidence="1">Secreted</location>
        <location evidence="1">Extracellular space</location>
        <location evidence="1">Apoplast</location>
    </subcellularLocation>
</comment>
<dbReference type="OrthoDB" id="1675975at2759"/>
<keyword evidence="3" id="KW-0052">Apoplast</keyword>
<evidence type="ECO:0000256" key="1">
    <source>
        <dbReference type="ARBA" id="ARBA00004271"/>
    </source>
</evidence>
<proteinExistence type="inferred from homology"/>
<dbReference type="GO" id="GO:1901371">
    <property type="term" value="P:regulation of leaf morphogenesis"/>
    <property type="evidence" value="ECO:0007669"/>
    <property type="project" value="TreeGrafter"/>
</dbReference>
<dbReference type="PANTHER" id="PTHR33348:SF44">
    <property type="entry name" value="PRECURSOR OF CEP6"/>
    <property type="match status" value="1"/>
</dbReference>
<comment type="caution">
    <text evidence="9">The sequence shown here is derived from an EMBL/GenBank/DDBJ whole genome shotgun (WGS) entry which is preliminary data.</text>
</comment>
<evidence type="ECO:0000256" key="2">
    <source>
        <dbReference type="ARBA" id="ARBA00008963"/>
    </source>
</evidence>
<evidence type="ECO:0000256" key="4">
    <source>
        <dbReference type="ARBA" id="ARBA00022525"/>
    </source>
</evidence>
<dbReference type="Proteomes" id="UP000737018">
    <property type="component" value="Unassembled WGS sequence"/>
</dbReference>
<feature type="region of interest" description="Disordered" evidence="8">
    <location>
        <begin position="94"/>
        <end position="169"/>
    </location>
</feature>
<keyword evidence="6" id="KW-0732">Signal</keyword>
<reference evidence="9" key="1">
    <citation type="submission" date="2020-03" db="EMBL/GenBank/DDBJ databases">
        <title>Castanea mollissima Vanexum genome sequencing.</title>
        <authorList>
            <person name="Staton M."/>
        </authorList>
    </citation>
    <scope>NUCLEOTIDE SEQUENCE</scope>
    <source>
        <tissue evidence="9">Leaf</tissue>
    </source>
</reference>